<keyword evidence="3" id="KW-0762">Sugar transport</keyword>
<organism evidence="8 9">
    <name type="scientific">Malassezia cuniculi</name>
    <dbReference type="NCBI Taxonomy" id="948313"/>
    <lineage>
        <taxon>Eukaryota</taxon>
        <taxon>Fungi</taxon>
        <taxon>Dikarya</taxon>
        <taxon>Basidiomycota</taxon>
        <taxon>Ustilaginomycotina</taxon>
        <taxon>Malasseziomycetes</taxon>
        <taxon>Malasseziales</taxon>
        <taxon>Malasseziaceae</taxon>
        <taxon>Malassezia</taxon>
    </lineage>
</organism>
<evidence type="ECO:0000256" key="3">
    <source>
        <dbReference type="ARBA" id="ARBA00022597"/>
    </source>
</evidence>
<evidence type="ECO:0000256" key="7">
    <source>
        <dbReference type="SAM" id="Phobius"/>
    </source>
</evidence>
<dbReference type="GO" id="GO:0005789">
    <property type="term" value="C:endoplasmic reticulum membrane"/>
    <property type="evidence" value="ECO:0007669"/>
    <property type="project" value="TreeGrafter"/>
</dbReference>
<dbReference type="GO" id="GO:0005462">
    <property type="term" value="F:UDP-N-acetylglucosamine transmembrane transporter activity"/>
    <property type="evidence" value="ECO:0007669"/>
    <property type="project" value="TreeGrafter"/>
</dbReference>
<dbReference type="PANTHER" id="PTHR10778">
    <property type="entry name" value="SOLUTE CARRIER FAMILY 35 MEMBER B"/>
    <property type="match status" value="1"/>
</dbReference>
<keyword evidence="2" id="KW-0813">Transport</keyword>
<reference evidence="8" key="1">
    <citation type="submission" date="2023-03" db="EMBL/GenBank/DDBJ databases">
        <title>Mating type loci evolution in Malassezia.</title>
        <authorList>
            <person name="Coelho M.A."/>
        </authorList>
    </citation>
    <scope>NUCLEOTIDE SEQUENCE</scope>
    <source>
        <strain evidence="8">CBS 11721</strain>
    </source>
</reference>
<dbReference type="InterPro" id="IPR013657">
    <property type="entry name" value="SCL35B1-4/HUT1"/>
</dbReference>
<dbReference type="PANTHER" id="PTHR10778:SF4">
    <property type="entry name" value="NUCLEOTIDE SUGAR TRANSPORTER SLC35B4"/>
    <property type="match status" value="1"/>
</dbReference>
<feature type="transmembrane region" description="Helical" evidence="7">
    <location>
        <begin position="149"/>
        <end position="174"/>
    </location>
</feature>
<dbReference type="EMBL" id="CP119878">
    <property type="protein sequence ID" value="WFD34620.1"/>
    <property type="molecule type" value="Genomic_DNA"/>
</dbReference>
<comment type="subcellular location">
    <subcellularLocation>
        <location evidence="1">Endomembrane system</location>
        <topology evidence="1">Multi-pass membrane protein</topology>
    </subcellularLocation>
</comment>
<keyword evidence="9" id="KW-1185">Reference proteome</keyword>
<evidence type="ECO:0000256" key="2">
    <source>
        <dbReference type="ARBA" id="ARBA00022448"/>
    </source>
</evidence>
<protein>
    <submittedName>
        <fullName evidence="8">Golgi uridine diphosphate-N- acetylglucosamine transporter</fullName>
    </submittedName>
</protein>
<evidence type="ECO:0000313" key="9">
    <source>
        <dbReference type="Proteomes" id="UP001219933"/>
    </source>
</evidence>
<dbReference type="Pfam" id="PF08449">
    <property type="entry name" value="UAA"/>
    <property type="match status" value="1"/>
</dbReference>
<keyword evidence="5 7" id="KW-1133">Transmembrane helix</keyword>
<evidence type="ECO:0000256" key="6">
    <source>
        <dbReference type="ARBA" id="ARBA00023136"/>
    </source>
</evidence>
<evidence type="ECO:0000256" key="5">
    <source>
        <dbReference type="ARBA" id="ARBA00022989"/>
    </source>
</evidence>
<feature type="transmembrane region" description="Helical" evidence="7">
    <location>
        <begin position="37"/>
        <end position="58"/>
    </location>
</feature>
<dbReference type="Proteomes" id="UP001219933">
    <property type="component" value="Chromosome 2"/>
</dbReference>
<feature type="transmembrane region" description="Helical" evidence="7">
    <location>
        <begin position="6"/>
        <end position="30"/>
    </location>
</feature>
<feature type="transmembrane region" description="Helical" evidence="7">
    <location>
        <begin position="186"/>
        <end position="206"/>
    </location>
</feature>
<feature type="transmembrane region" description="Helical" evidence="7">
    <location>
        <begin position="70"/>
        <end position="93"/>
    </location>
</feature>
<accession>A0AAF0J614</accession>
<keyword evidence="6 7" id="KW-0472">Membrane</keyword>
<dbReference type="GO" id="GO:0005464">
    <property type="term" value="F:UDP-xylose transmembrane transporter activity"/>
    <property type="evidence" value="ECO:0007669"/>
    <property type="project" value="TreeGrafter"/>
</dbReference>
<dbReference type="GO" id="GO:0000139">
    <property type="term" value="C:Golgi membrane"/>
    <property type="evidence" value="ECO:0007669"/>
    <property type="project" value="TreeGrafter"/>
</dbReference>
<dbReference type="AlphaFoldDB" id="A0AAF0J614"/>
<name>A0AAF0J614_9BASI</name>
<sequence length="242" mass="26210">MAFAYAIPMAVHIIFRSGGMVVNMLLGWLVDRKKYSLLQVTSVLLVSAGVVTSTLSAQDQKSAAVANAPASTYAVGIIILTIALFSSGAMGIFQERTFRKYGRDVWHESLFFSHLLSLPLFILHYKDISLQASAANATPKVWVGVSQDIGLWLPSFYIGLALNVLTQLICINGVNRLTARVSSLSVSLILVVRKAISLIISVVVINHDAGSLWLWIGASWVLIGTVGYTYGGIQGALKKKKE</sequence>
<feature type="transmembrane region" description="Helical" evidence="7">
    <location>
        <begin position="212"/>
        <end position="233"/>
    </location>
</feature>
<gene>
    <name evidence="8" type="primary">YEA4</name>
    <name evidence="8" type="ORF">MCUN1_001461</name>
</gene>
<evidence type="ECO:0000313" key="8">
    <source>
        <dbReference type="EMBL" id="WFD34620.1"/>
    </source>
</evidence>
<evidence type="ECO:0000256" key="4">
    <source>
        <dbReference type="ARBA" id="ARBA00022692"/>
    </source>
</evidence>
<keyword evidence="4 7" id="KW-0812">Transmembrane</keyword>
<evidence type="ECO:0000256" key="1">
    <source>
        <dbReference type="ARBA" id="ARBA00004127"/>
    </source>
</evidence>
<proteinExistence type="predicted"/>